<protein>
    <recommendedName>
        <fullName evidence="2">Copper-binding protein MbnP-like domain-containing protein</fullName>
    </recommendedName>
</protein>
<keyword evidence="1" id="KW-0732">Signal</keyword>
<accession>A0A399RQW1</accession>
<evidence type="ECO:0000313" key="3">
    <source>
        <dbReference type="EMBL" id="RIJ33518.1"/>
    </source>
</evidence>
<sequence>MKSLHKIILYAILLPLALFTTSCNDDGTPGVQEPGSITLDVHNQYNSQALQLDNEYNTSSGTKFKFTQLRYIISNVELTAADGSKYKVPESYYVLEKTSAAERSKVELTNIPAGKYTSVTFSVGVDQAVNHSLDLAAGDLKTTSGMAWSWNTGYKFIVAEGQALDPQTDAWESITYHIGTDANYRTVTLALPTAIEVEKRTTSEVMLVAELSKLFNQVNILQYKTVMSGSATAEVATQVADNYASMFTVHHAHSMKME</sequence>
<proteinExistence type="predicted"/>
<evidence type="ECO:0000259" key="2">
    <source>
        <dbReference type="Pfam" id="PF20243"/>
    </source>
</evidence>
<reference evidence="4" key="1">
    <citation type="submission" date="2018-08" db="EMBL/GenBank/DDBJ databases">
        <title>Mucilaginibacter sp. MYSH2.</title>
        <authorList>
            <person name="Seo T."/>
        </authorList>
    </citation>
    <scope>NUCLEOTIDE SEQUENCE [LARGE SCALE GENOMIC DNA]</scope>
    <source>
        <strain evidence="4">KIRAN</strain>
    </source>
</reference>
<dbReference type="Pfam" id="PF20243">
    <property type="entry name" value="MbnP"/>
    <property type="match status" value="1"/>
</dbReference>
<dbReference type="OrthoDB" id="1422031at2"/>
<keyword evidence="4" id="KW-1185">Reference proteome</keyword>
<organism evidence="3 4">
    <name type="scientific">Pontibacter oryzae</name>
    <dbReference type="NCBI Taxonomy" id="2304593"/>
    <lineage>
        <taxon>Bacteria</taxon>
        <taxon>Pseudomonadati</taxon>
        <taxon>Bacteroidota</taxon>
        <taxon>Cytophagia</taxon>
        <taxon>Cytophagales</taxon>
        <taxon>Hymenobacteraceae</taxon>
        <taxon>Pontibacter</taxon>
    </lineage>
</organism>
<feature type="chain" id="PRO_5017294838" description="Copper-binding protein MbnP-like domain-containing protein" evidence="1">
    <location>
        <begin position="25"/>
        <end position="258"/>
    </location>
</feature>
<dbReference type="EMBL" id="QWGE01000007">
    <property type="protein sequence ID" value="RIJ33518.1"/>
    <property type="molecule type" value="Genomic_DNA"/>
</dbReference>
<evidence type="ECO:0000256" key="1">
    <source>
        <dbReference type="SAM" id="SignalP"/>
    </source>
</evidence>
<feature type="domain" description="Copper-binding protein MbnP-like" evidence="2">
    <location>
        <begin position="35"/>
        <end position="227"/>
    </location>
</feature>
<feature type="signal peptide" evidence="1">
    <location>
        <begin position="1"/>
        <end position="24"/>
    </location>
</feature>
<dbReference type="InterPro" id="IPR046863">
    <property type="entry name" value="MbnP-like_dom"/>
</dbReference>
<evidence type="ECO:0000313" key="4">
    <source>
        <dbReference type="Proteomes" id="UP000266005"/>
    </source>
</evidence>
<dbReference type="AlphaFoldDB" id="A0A399RQW1"/>
<gene>
    <name evidence="3" type="ORF">D1627_18060</name>
</gene>
<comment type="caution">
    <text evidence="3">The sequence shown here is derived from an EMBL/GenBank/DDBJ whole genome shotgun (WGS) entry which is preliminary data.</text>
</comment>
<dbReference type="PROSITE" id="PS51257">
    <property type="entry name" value="PROKAR_LIPOPROTEIN"/>
    <property type="match status" value="1"/>
</dbReference>
<name>A0A399RQW1_9BACT</name>
<dbReference type="RefSeq" id="WP_119433681.1">
    <property type="nucleotide sequence ID" value="NZ_QWGE01000007.1"/>
</dbReference>
<dbReference type="Proteomes" id="UP000266005">
    <property type="component" value="Unassembled WGS sequence"/>
</dbReference>